<sequence>MLKRHKVLFNQLKSYREELLSLVSDVSEKEADITPKGFNNSIRWNLGHVYLDQYMWIKVLTKDNLYPDHYNGWFGFGTSPNDFSAETPSFSHLKQLLSEQTQKIIDLYGNRLEEKFPPTEMGMFTIEQALIRTIFHEGMHIQAINDLKKFIRY</sequence>
<reference evidence="3" key="1">
    <citation type="journal article" date="2019" name="Int. J. Syst. Evol. Microbiol.">
        <title>The Global Catalogue of Microorganisms (GCM) 10K type strain sequencing project: providing services to taxonomists for standard genome sequencing and annotation.</title>
        <authorList>
            <consortium name="The Broad Institute Genomics Platform"/>
            <consortium name="The Broad Institute Genome Sequencing Center for Infectious Disease"/>
            <person name="Wu L."/>
            <person name="Ma J."/>
        </authorList>
    </citation>
    <scope>NUCLEOTIDE SEQUENCE [LARGE SCALE GENOMIC DNA]</scope>
    <source>
        <strain evidence="3">TISTR 1571</strain>
    </source>
</reference>
<dbReference type="Pfam" id="PF12867">
    <property type="entry name" value="DinB_2"/>
    <property type="match status" value="1"/>
</dbReference>
<dbReference type="Gene3D" id="1.20.120.450">
    <property type="entry name" value="dinb family like domain"/>
    <property type="match status" value="1"/>
</dbReference>
<dbReference type="Proteomes" id="UP001597452">
    <property type="component" value="Unassembled WGS sequence"/>
</dbReference>
<dbReference type="InterPro" id="IPR024775">
    <property type="entry name" value="DinB-like"/>
</dbReference>
<dbReference type="SUPFAM" id="SSF109854">
    <property type="entry name" value="DinB/YfiT-like putative metalloenzymes"/>
    <property type="match status" value="1"/>
</dbReference>
<comment type="caution">
    <text evidence="2">The sequence shown here is derived from an EMBL/GenBank/DDBJ whole genome shotgun (WGS) entry which is preliminary data.</text>
</comment>
<evidence type="ECO:0000313" key="2">
    <source>
        <dbReference type="EMBL" id="MFD2639541.1"/>
    </source>
</evidence>
<dbReference type="EMBL" id="JBHUMZ010000025">
    <property type="protein sequence ID" value="MFD2639541.1"/>
    <property type="molecule type" value="Genomic_DNA"/>
</dbReference>
<gene>
    <name evidence="2" type="ORF">ACFSW4_11730</name>
</gene>
<protein>
    <submittedName>
        <fullName evidence="2">DinB family protein</fullName>
    </submittedName>
</protein>
<feature type="domain" description="DinB-like" evidence="1">
    <location>
        <begin position="11"/>
        <end position="143"/>
    </location>
</feature>
<name>A0ABW5QC11_9BACI</name>
<evidence type="ECO:0000259" key="1">
    <source>
        <dbReference type="Pfam" id="PF12867"/>
    </source>
</evidence>
<organism evidence="2 3">
    <name type="scientific">Piscibacillus salipiscarius</name>
    <dbReference type="NCBI Taxonomy" id="299480"/>
    <lineage>
        <taxon>Bacteria</taxon>
        <taxon>Bacillati</taxon>
        <taxon>Bacillota</taxon>
        <taxon>Bacilli</taxon>
        <taxon>Bacillales</taxon>
        <taxon>Bacillaceae</taxon>
        <taxon>Piscibacillus</taxon>
    </lineage>
</organism>
<dbReference type="InterPro" id="IPR034660">
    <property type="entry name" value="DinB/YfiT-like"/>
</dbReference>
<proteinExistence type="predicted"/>
<keyword evidence="3" id="KW-1185">Reference proteome</keyword>
<dbReference type="RefSeq" id="WP_377329470.1">
    <property type="nucleotide sequence ID" value="NZ_JBHUMZ010000025.1"/>
</dbReference>
<accession>A0ABW5QC11</accession>
<evidence type="ECO:0000313" key="3">
    <source>
        <dbReference type="Proteomes" id="UP001597452"/>
    </source>
</evidence>